<protein>
    <submittedName>
        <fullName evidence="5">Nitroreductase family protein</fullName>
    </submittedName>
</protein>
<dbReference type="GO" id="GO:0016491">
    <property type="term" value="F:oxidoreductase activity"/>
    <property type="evidence" value="ECO:0007669"/>
    <property type="project" value="UniProtKB-KW"/>
</dbReference>
<proteinExistence type="predicted"/>
<dbReference type="InterPro" id="IPR050627">
    <property type="entry name" value="Nitroreductase/BluB"/>
</dbReference>
<reference evidence="5" key="2">
    <citation type="submission" date="2021-04" db="EMBL/GenBank/DDBJ databases">
        <authorList>
            <person name="Gilroy R."/>
        </authorList>
    </citation>
    <scope>NUCLEOTIDE SEQUENCE</scope>
    <source>
        <strain evidence="5">CHK186-16707</strain>
    </source>
</reference>
<dbReference type="PANTHER" id="PTHR23026:SF90">
    <property type="entry name" value="IODOTYROSINE DEIODINASE 1"/>
    <property type="match status" value="1"/>
</dbReference>
<gene>
    <name evidence="5" type="ORF">H9962_09460</name>
</gene>
<organism evidence="5 6">
    <name type="scientific">Candidatus Mailhella merdigallinarum</name>
    <dbReference type="NCBI Taxonomy" id="2838658"/>
    <lineage>
        <taxon>Bacteria</taxon>
        <taxon>Pseudomonadati</taxon>
        <taxon>Thermodesulfobacteriota</taxon>
        <taxon>Desulfovibrionia</taxon>
        <taxon>Desulfovibrionales</taxon>
        <taxon>Desulfovibrionaceae</taxon>
        <taxon>Mailhella</taxon>
    </lineage>
</organism>
<dbReference type="Proteomes" id="UP000824225">
    <property type="component" value="Unassembled WGS sequence"/>
</dbReference>
<reference evidence="5" key="1">
    <citation type="journal article" date="2021" name="PeerJ">
        <title>Extensive microbial diversity within the chicken gut microbiome revealed by metagenomics and culture.</title>
        <authorList>
            <person name="Gilroy R."/>
            <person name="Ravi A."/>
            <person name="Getino M."/>
            <person name="Pursley I."/>
            <person name="Horton D.L."/>
            <person name="Alikhan N.F."/>
            <person name="Baker D."/>
            <person name="Gharbi K."/>
            <person name="Hall N."/>
            <person name="Watson M."/>
            <person name="Adriaenssens E.M."/>
            <person name="Foster-Nyarko E."/>
            <person name="Jarju S."/>
            <person name="Secka A."/>
            <person name="Antonio M."/>
            <person name="Oren A."/>
            <person name="Chaudhuri R.R."/>
            <person name="La Ragione R."/>
            <person name="Hildebrand F."/>
            <person name="Pallen M.J."/>
        </authorList>
    </citation>
    <scope>NUCLEOTIDE SEQUENCE</scope>
    <source>
        <strain evidence="5">CHK186-16707</strain>
    </source>
</reference>
<dbReference type="PANTHER" id="PTHR23026">
    <property type="entry name" value="NADPH NITROREDUCTASE"/>
    <property type="match status" value="1"/>
</dbReference>
<keyword evidence="2" id="KW-0288">FMN</keyword>
<dbReference type="EMBL" id="DXAN01000030">
    <property type="protein sequence ID" value="HJA09396.1"/>
    <property type="molecule type" value="Genomic_DNA"/>
</dbReference>
<feature type="domain" description="Nitroreductase" evidence="4">
    <location>
        <begin position="70"/>
        <end position="148"/>
    </location>
</feature>
<evidence type="ECO:0000256" key="2">
    <source>
        <dbReference type="ARBA" id="ARBA00022643"/>
    </source>
</evidence>
<feature type="domain" description="Nitroreductase" evidence="4">
    <location>
        <begin position="9"/>
        <end position="59"/>
    </location>
</feature>
<dbReference type="InterPro" id="IPR029479">
    <property type="entry name" value="Nitroreductase"/>
</dbReference>
<dbReference type="CDD" id="cd02150">
    <property type="entry name" value="nitroreductase"/>
    <property type="match status" value="1"/>
</dbReference>
<accession>A0A9D2HFU5</accession>
<evidence type="ECO:0000259" key="4">
    <source>
        <dbReference type="Pfam" id="PF00881"/>
    </source>
</evidence>
<evidence type="ECO:0000256" key="1">
    <source>
        <dbReference type="ARBA" id="ARBA00022630"/>
    </source>
</evidence>
<keyword evidence="3" id="KW-0560">Oxidoreductase</keyword>
<evidence type="ECO:0000313" key="6">
    <source>
        <dbReference type="Proteomes" id="UP000824225"/>
    </source>
</evidence>
<evidence type="ECO:0000313" key="5">
    <source>
        <dbReference type="EMBL" id="HJA09396.1"/>
    </source>
</evidence>
<dbReference type="SUPFAM" id="SSF55469">
    <property type="entry name" value="FMN-dependent nitroreductase-like"/>
    <property type="match status" value="1"/>
</dbReference>
<dbReference type="AlphaFoldDB" id="A0A9D2HFU5"/>
<dbReference type="InterPro" id="IPR000415">
    <property type="entry name" value="Nitroreductase-like"/>
</dbReference>
<keyword evidence="1" id="KW-0285">Flavoprotein</keyword>
<name>A0A9D2HFU5_9BACT</name>
<sequence length="169" mass="18671">MDFLDIVHTRRSIRKFTDEPVSSEDVDILLHAAMSSPTATNSQSWRFVVIDDKDLLREIPHIHPYAGPAADAPLAILVCGDVEAGHAPECWPQDGAAAIQTMLLTARSLELGSVWSAIHPFVDREDAFIKLFGLPGTVRPLGLVILGHPAQPFNRADRYDAAKVHHNHW</sequence>
<comment type="caution">
    <text evidence="5">The sequence shown here is derived from an EMBL/GenBank/DDBJ whole genome shotgun (WGS) entry which is preliminary data.</text>
</comment>
<dbReference type="Pfam" id="PF00881">
    <property type="entry name" value="Nitroreductase"/>
    <property type="match status" value="2"/>
</dbReference>
<dbReference type="Gene3D" id="3.40.109.10">
    <property type="entry name" value="NADH Oxidase"/>
    <property type="match status" value="1"/>
</dbReference>
<evidence type="ECO:0000256" key="3">
    <source>
        <dbReference type="ARBA" id="ARBA00023002"/>
    </source>
</evidence>